<evidence type="ECO:0000313" key="6">
    <source>
        <dbReference type="EMBL" id="MCU6794096.1"/>
    </source>
</evidence>
<reference evidence="6 7" key="1">
    <citation type="submission" date="2022-09" db="EMBL/GenBank/DDBJ databases">
        <authorList>
            <person name="Han X.L."/>
            <person name="Wang Q."/>
            <person name="Lu T."/>
        </authorList>
    </citation>
    <scope>NUCLEOTIDE SEQUENCE [LARGE SCALE GENOMIC DNA]</scope>
    <source>
        <strain evidence="6 7">WQ 127069</strain>
    </source>
</reference>
<dbReference type="InterPro" id="IPR041542">
    <property type="entry name" value="GH43_C2"/>
</dbReference>
<dbReference type="RefSeq" id="WP_262685310.1">
    <property type="nucleotide sequence ID" value="NZ_JAOQIO010000077.1"/>
</dbReference>
<name>A0ABT2UJ99_9BACL</name>
<dbReference type="Proteomes" id="UP001652445">
    <property type="component" value="Unassembled WGS sequence"/>
</dbReference>
<dbReference type="Pfam" id="PF04616">
    <property type="entry name" value="Glyco_hydro_43"/>
    <property type="match status" value="1"/>
</dbReference>
<evidence type="ECO:0000313" key="7">
    <source>
        <dbReference type="Proteomes" id="UP001652445"/>
    </source>
</evidence>
<comment type="caution">
    <text evidence="6">The sequence shown here is derived from an EMBL/GenBank/DDBJ whole genome shotgun (WGS) entry which is preliminary data.</text>
</comment>
<dbReference type="InterPro" id="IPR006710">
    <property type="entry name" value="Glyco_hydro_43"/>
</dbReference>
<evidence type="ECO:0000256" key="3">
    <source>
        <dbReference type="ARBA" id="ARBA00023295"/>
    </source>
</evidence>
<protein>
    <submittedName>
        <fullName evidence="6">Glycoside hydrolase 43 family protein</fullName>
    </submittedName>
</protein>
<evidence type="ECO:0000256" key="1">
    <source>
        <dbReference type="ARBA" id="ARBA00009865"/>
    </source>
</evidence>
<dbReference type="PANTHER" id="PTHR42812:SF12">
    <property type="entry name" value="BETA-XYLOSIDASE-RELATED"/>
    <property type="match status" value="1"/>
</dbReference>
<sequence length="522" mass="58579">MLRQSDVWAADMGDGTYQNPVLYADYSDLDVIRVQDDFFMVASSFAHTPGLPILHSKDMVNWTIVNHVIAKVDLPGYEIPQHGKGIWAPSIRFHDNKFWVFVSTPDEGIFMSTAEDPFGSWSPLHMIKEVKGWIDPCPFWDEDGQAYLVHAFAHSRCGIKSKLNICRMSTDGKQLLDDGVIVFDGTEHHPVMEGPKMHKRNGYYYIFAPAGGVSTGWQTVLRSKHIWGPYEDQIVLHQGDSTVNGPHQGAWVELESGESWFFHFQDRAAYGRIVHLQPMKWVEDWPQMGVDTNGDGIGEPVLRYRKPDVGGEYPIAVPQTSDDFKEGQLGLQWQWQANPITAWYSLTDAPGSLRLKCMPLPDTMETLYDAPQLLMQKLPAPTFSATTTLSFHPQQAGDMAGLIVFGFSYCYLSLTRSMNGTNQLVLIQGEGRGDTGTEQEQAVIEFPGEVIYMKVDVIHDAECRFSYSGDGHHFQHFQPIGSSFQATEGRWVGAKVGIFAINKKTASSRGYADFNSFVMESL</sequence>
<gene>
    <name evidence="6" type="ORF">OB236_18495</name>
</gene>
<dbReference type="Gene3D" id="2.60.120.200">
    <property type="match status" value="1"/>
</dbReference>
<dbReference type="CDD" id="cd09001">
    <property type="entry name" value="GH43_FsAxh1-like"/>
    <property type="match status" value="1"/>
</dbReference>
<keyword evidence="2 4" id="KW-0378">Hydrolase</keyword>
<dbReference type="InterPro" id="IPR051795">
    <property type="entry name" value="Glycosyl_Hydrlase_43"/>
</dbReference>
<keyword evidence="7" id="KW-1185">Reference proteome</keyword>
<feature type="domain" description="Beta-xylosidase C-terminal Concanavalin A-like" evidence="5">
    <location>
        <begin position="321"/>
        <end position="519"/>
    </location>
</feature>
<evidence type="ECO:0000256" key="4">
    <source>
        <dbReference type="RuleBase" id="RU361187"/>
    </source>
</evidence>
<dbReference type="EMBL" id="JAOQIO010000077">
    <property type="protein sequence ID" value="MCU6794096.1"/>
    <property type="molecule type" value="Genomic_DNA"/>
</dbReference>
<dbReference type="GO" id="GO:0016787">
    <property type="term" value="F:hydrolase activity"/>
    <property type="evidence" value="ECO:0007669"/>
    <property type="project" value="UniProtKB-KW"/>
</dbReference>
<dbReference type="SUPFAM" id="SSF49899">
    <property type="entry name" value="Concanavalin A-like lectins/glucanases"/>
    <property type="match status" value="1"/>
</dbReference>
<dbReference type="Gene3D" id="2.115.10.20">
    <property type="entry name" value="Glycosyl hydrolase domain, family 43"/>
    <property type="match status" value="1"/>
</dbReference>
<keyword evidence="3 4" id="KW-0326">Glycosidase</keyword>
<dbReference type="SUPFAM" id="SSF75005">
    <property type="entry name" value="Arabinanase/levansucrase/invertase"/>
    <property type="match status" value="1"/>
</dbReference>
<accession>A0ABT2UJ99</accession>
<evidence type="ECO:0000259" key="5">
    <source>
        <dbReference type="Pfam" id="PF17851"/>
    </source>
</evidence>
<proteinExistence type="inferred from homology"/>
<dbReference type="PANTHER" id="PTHR42812">
    <property type="entry name" value="BETA-XYLOSIDASE"/>
    <property type="match status" value="1"/>
</dbReference>
<organism evidence="6 7">
    <name type="scientific">Paenibacillus baimaensis</name>
    <dbReference type="NCBI Taxonomy" id="2982185"/>
    <lineage>
        <taxon>Bacteria</taxon>
        <taxon>Bacillati</taxon>
        <taxon>Bacillota</taxon>
        <taxon>Bacilli</taxon>
        <taxon>Bacillales</taxon>
        <taxon>Paenibacillaceae</taxon>
        <taxon>Paenibacillus</taxon>
    </lineage>
</organism>
<evidence type="ECO:0000256" key="2">
    <source>
        <dbReference type="ARBA" id="ARBA00022801"/>
    </source>
</evidence>
<dbReference type="InterPro" id="IPR023296">
    <property type="entry name" value="Glyco_hydro_beta-prop_sf"/>
</dbReference>
<comment type="similarity">
    <text evidence="1 4">Belongs to the glycosyl hydrolase 43 family.</text>
</comment>
<dbReference type="InterPro" id="IPR013320">
    <property type="entry name" value="ConA-like_dom_sf"/>
</dbReference>
<dbReference type="Pfam" id="PF17851">
    <property type="entry name" value="GH43_C2"/>
    <property type="match status" value="1"/>
</dbReference>